<dbReference type="Pfam" id="PF07330">
    <property type="entry name" value="DUF1467"/>
    <property type="match status" value="1"/>
</dbReference>
<name>A0A7S8C1W9_9HYPH</name>
<dbReference type="EMBL" id="CP058214">
    <property type="protein sequence ID" value="QPC41782.1"/>
    <property type="molecule type" value="Genomic_DNA"/>
</dbReference>
<keyword evidence="1" id="KW-0472">Membrane</keyword>
<dbReference type="Proteomes" id="UP000593594">
    <property type="component" value="Chromosome"/>
</dbReference>
<feature type="transmembrane region" description="Helical" evidence="1">
    <location>
        <begin position="54"/>
        <end position="77"/>
    </location>
</feature>
<dbReference type="RefSeq" id="WP_213163009.1">
    <property type="nucleotide sequence ID" value="NZ_CP058214.1"/>
</dbReference>
<keyword evidence="1" id="KW-1133">Transmembrane helix</keyword>
<accession>A0A7S8C1W9</accession>
<sequence length="98" mass="10824">MSLISAIAVFFIIWWLVLFAVLPWGAHSPHEGGEEIEPGTVPSAPKRPRMAMKFLATTAIAAVIFAGLYVVVANRIVTLDDIPFLPDFKDTARWRTGE</sequence>
<dbReference type="InterPro" id="IPR009935">
    <property type="entry name" value="DUF1467"/>
</dbReference>
<organism evidence="2 3">
    <name type="scientific">Kaustia mangrovi</name>
    <dbReference type="NCBI Taxonomy" id="2593653"/>
    <lineage>
        <taxon>Bacteria</taxon>
        <taxon>Pseudomonadati</taxon>
        <taxon>Pseudomonadota</taxon>
        <taxon>Alphaproteobacteria</taxon>
        <taxon>Hyphomicrobiales</taxon>
        <taxon>Parvibaculaceae</taxon>
        <taxon>Kaustia</taxon>
    </lineage>
</organism>
<feature type="transmembrane region" description="Helical" evidence="1">
    <location>
        <begin position="6"/>
        <end position="26"/>
    </location>
</feature>
<gene>
    <name evidence="2" type="ORF">HW532_03070</name>
</gene>
<keyword evidence="1" id="KW-0812">Transmembrane</keyword>
<dbReference type="KEGG" id="kmn:HW532_03070"/>
<proteinExistence type="predicted"/>
<evidence type="ECO:0000313" key="3">
    <source>
        <dbReference type="Proteomes" id="UP000593594"/>
    </source>
</evidence>
<protein>
    <submittedName>
        <fullName evidence="2">DUF1467 family protein</fullName>
    </submittedName>
</protein>
<dbReference type="AlphaFoldDB" id="A0A7S8C1W9"/>
<evidence type="ECO:0000256" key="1">
    <source>
        <dbReference type="SAM" id="Phobius"/>
    </source>
</evidence>
<reference evidence="2 3" key="1">
    <citation type="submission" date="2020-06" db="EMBL/GenBank/DDBJ databases">
        <title>Genome sequence of 2 isolates from Red Sea Mangroves.</title>
        <authorList>
            <person name="Sefrji F."/>
            <person name="Michoud G."/>
            <person name="Merlino G."/>
            <person name="Daffonchio D."/>
        </authorList>
    </citation>
    <scope>NUCLEOTIDE SEQUENCE [LARGE SCALE GENOMIC DNA]</scope>
    <source>
        <strain evidence="2 3">R1DC25</strain>
    </source>
</reference>
<keyword evidence="3" id="KW-1185">Reference proteome</keyword>
<evidence type="ECO:0000313" key="2">
    <source>
        <dbReference type="EMBL" id="QPC41782.1"/>
    </source>
</evidence>